<dbReference type="InterPro" id="IPR039028">
    <property type="entry name" value="BCKD/PDK"/>
</dbReference>
<gene>
    <name evidence="3" type="ORF">PCOR1329_LOCUS44281</name>
</gene>
<dbReference type="InterPro" id="IPR036890">
    <property type="entry name" value="HATPase_C_sf"/>
</dbReference>
<evidence type="ECO:0000313" key="3">
    <source>
        <dbReference type="EMBL" id="CAK0852529.1"/>
    </source>
</evidence>
<feature type="domain" description="Histidine kinase/HSP90-like ATPase" evidence="2">
    <location>
        <begin position="84"/>
        <end position="259"/>
    </location>
</feature>
<dbReference type="EC" id="2.7.11.-" evidence="1"/>
<keyword evidence="1" id="KW-0418">Kinase</keyword>
<dbReference type="Gene3D" id="3.30.565.10">
    <property type="entry name" value="Histidine kinase-like ATPase, C-terminal domain"/>
    <property type="match status" value="1"/>
</dbReference>
<keyword evidence="1" id="KW-0496">Mitochondrion</keyword>
<keyword evidence="1" id="KW-0547">Nucleotide-binding</keyword>
<dbReference type="PANTHER" id="PTHR11947">
    <property type="entry name" value="PYRUVATE DEHYDROGENASE KINASE"/>
    <property type="match status" value="1"/>
</dbReference>
<protein>
    <recommendedName>
        <fullName evidence="1">Protein-serine/threonine kinase</fullName>
        <ecNumber evidence="1">2.7.11.-</ecNumber>
    </recommendedName>
</protein>
<evidence type="ECO:0000313" key="4">
    <source>
        <dbReference type="Proteomes" id="UP001189429"/>
    </source>
</evidence>
<dbReference type="EMBL" id="CAUYUJ010015320">
    <property type="protein sequence ID" value="CAK0852529.1"/>
    <property type="molecule type" value="Genomic_DNA"/>
</dbReference>
<proteinExistence type="inferred from homology"/>
<dbReference type="SMART" id="SM00387">
    <property type="entry name" value="HATPase_c"/>
    <property type="match status" value="1"/>
</dbReference>
<comment type="caution">
    <text evidence="3">The sequence shown here is derived from an EMBL/GenBank/DDBJ whole genome shotgun (WGS) entry which is preliminary data.</text>
</comment>
<dbReference type="SUPFAM" id="SSF55874">
    <property type="entry name" value="ATPase domain of HSP90 chaperone/DNA topoisomerase II/histidine kinase"/>
    <property type="match status" value="2"/>
</dbReference>
<dbReference type="PANTHER" id="PTHR11947:SF3">
    <property type="entry name" value="[PYRUVATE DEHYDROGENASE (ACETYL-TRANSFERRING)] KINASE, MITOCHONDRIAL"/>
    <property type="match status" value="1"/>
</dbReference>
<comment type="subcellular location">
    <subcellularLocation>
        <location evidence="1">Mitochondrion matrix</location>
    </subcellularLocation>
</comment>
<keyword evidence="1" id="KW-0067">ATP-binding</keyword>
<evidence type="ECO:0000259" key="2">
    <source>
        <dbReference type="SMART" id="SM00387"/>
    </source>
</evidence>
<accession>A0ABN9U173</accession>
<comment type="similarity">
    <text evidence="1">Belongs to the PDK/BCKDK protein kinase family.</text>
</comment>
<name>A0ABN9U173_9DINO</name>
<keyword evidence="4" id="KW-1185">Reference proteome</keyword>
<dbReference type="InterPro" id="IPR003594">
    <property type="entry name" value="HATPase_dom"/>
</dbReference>
<sequence>MLIAQYLEMIGGSKTSSLDSVELPCSGGRDGDDLDPYQASINPRCHPYFIAKHAAVVIGKLCKEWYGYAPEIRVMDAGAEPFPFVPRYLFYILSELLKNSVRATVECNAGRDGGAGEQPRYLEPVSVVVCGGEGTASIRVSDEGGGIPVDALNHVWSYLYTTAEPIEVPYTRDAVDAPTDLRRLETGSIPAAASAGNGWGSLAEPDHEDHSLLLRSPLAGLGCGLPLTRLYAEYLGGEVKLHTLPRFGTDVFVYLSRLEHLPSDRPLARLSTLQDPGER</sequence>
<keyword evidence="1" id="KW-0808">Transferase</keyword>
<evidence type="ECO:0000256" key="1">
    <source>
        <dbReference type="RuleBase" id="RU366032"/>
    </source>
</evidence>
<dbReference type="Proteomes" id="UP001189429">
    <property type="component" value="Unassembled WGS sequence"/>
</dbReference>
<reference evidence="3" key="1">
    <citation type="submission" date="2023-10" db="EMBL/GenBank/DDBJ databases">
        <authorList>
            <person name="Chen Y."/>
            <person name="Shah S."/>
            <person name="Dougan E. K."/>
            <person name="Thang M."/>
            <person name="Chan C."/>
        </authorList>
    </citation>
    <scope>NUCLEOTIDE SEQUENCE [LARGE SCALE GENOMIC DNA]</scope>
</reference>
<organism evidence="3 4">
    <name type="scientific">Prorocentrum cordatum</name>
    <dbReference type="NCBI Taxonomy" id="2364126"/>
    <lineage>
        <taxon>Eukaryota</taxon>
        <taxon>Sar</taxon>
        <taxon>Alveolata</taxon>
        <taxon>Dinophyceae</taxon>
        <taxon>Prorocentrales</taxon>
        <taxon>Prorocentraceae</taxon>
        <taxon>Prorocentrum</taxon>
    </lineage>
</organism>